<gene>
    <name evidence="1" type="ORF">BJ138DRAFT_1195125</name>
</gene>
<evidence type="ECO:0000313" key="2">
    <source>
        <dbReference type="Proteomes" id="UP000790377"/>
    </source>
</evidence>
<keyword evidence="2" id="KW-1185">Reference proteome</keyword>
<name>A0ACB7ZQD2_9AGAM</name>
<evidence type="ECO:0000313" key="1">
    <source>
        <dbReference type="EMBL" id="KAH7903296.1"/>
    </source>
</evidence>
<protein>
    <submittedName>
        <fullName evidence="1">Uncharacterized protein</fullName>
    </submittedName>
</protein>
<comment type="caution">
    <text evidence="1">The sequence shown here is derived from an EMBL/GenBank/DDBJ whole genome shotgun (WGS) entry which is preliminary data.</text>
</comment>
<proteinExistence type="predicted"/>
<dbReference type="Proteomes" id="UP000790377">
    <property type="component" value="Unassembled WGS sequence"/>
</dbReference>
<dbReference type="EMBL" id="MU269069">
    <property type="protein sequence ID" value="KAH7903296.1"/>
    <property type="molecule type" value="Genomic_DNA"/>
</dbReference>
<organism evidence="1 2">
    <name type="scientific">Hygrophoropsis aurantiaca</name>
    <dbReference type="NCBI Taxonomy" id="72124"/>
    <lineage>
        <taxon>Eukaryota</taxon>
        <taxon>Fungi</taxon>
        <taxon>Dikarya</taxon>
        <taxon>Basidiomycota</taxon>
        <taxon>Agaricomycotina</taxon>
        <taxon>Agaricomycetes</taxon>
        <taxon>Agaricomycetidae</taxon>
        <taxon>Boletales</taxon>
        <taxon>Coniophorineae</taxon>
        <taxon>Hygrophoropsidaceae</taxon>
        <taxon>Hygrophoropsis</taxon>
    </lineage>
</organism>
<accession>A0ACB7ZQD2</accession>
<reference evidence="1" key="1">
    <citation type="journal article" date="2021" name="New Phytol.">
        <title>Evolutionary innovations through gain and loss of genes in the ectomycorrhizal Boletales.</title>
        <authorList>
            <person name="Wu G."/>
            <person name="Miyauchi S."/>
            <person name="Morin E."/>
            <person name="Kuo A."/>
            <person name="Drula E."/>
            <person name="Varga T."/>
            <person name="Kohler A."/>
            <person name="Feng B."/>
            <person name="Cao Y."/>
            <person name="Lipzen A."/>
            <person name="Daum C."/>
            <person name="Hundley H."/>
            <person name="Pangilinan J."/>
            <person name="Johnson J."/>
            <person name="Barry K."/>
            <person name="LaButti K."/>
            <person name="Ng V."/>
            <person name="Ahrendt S."/>
            <person name="Min B."/>
            <person name="Choi I.G."/>
            <person name="Park H."/>
            <person name="Plett J.M."/>
            <person name="Magnuson J."/>
            <person name="Spatafora J.W."/>
            <person name="Nagy L.G."/>
            <person name="Henrissat B."/>
            <person name="Grigoriev I.V."/>
            <person name="Yang Z.L."/>
            <person name="Xu J."/>
            <person name="Martin F.M."/>
        </authorList>
    </citation>
    <scope>NUCLEOTIDE SEQUENCE</scope>
    <source>
        <strain evidence="1">ATCC 28755</strain>
    </source>
</reference>
<sequence length="446" mass="47941">MYESEVIGCGRNVQHRPVPRTRAHAHETINTHYPRRADIAPRSVTLTGAQVRASPTLTSLDTFDNNVMGHVAEPRQLGSTSTGASLLTTNAPTSTATHHLLYSSSFSKWMPYSSSVNIPATSQYTPPTASVQAMPSESTIAPTSMLPSPQQTVSESHARPLTIIIAGSVVGSIALLVIVILTAFCVVRRRARRRYDATARVIQDNDPVSGNWNEILSSSSQADLGTCHEDGALVVAPDDHDSIGEMTSTAPTPPSTTATPPSTTPPTRPPTTPHSTSRPRSLPSIPVHTTPAHANSYPDPAQYLDPYPYLQRDPHHLHHSDCCSEHEPYTPCPAYSCISLNENNCTIGSASLRSVGSSSSRWHGREGREGRGAEGEGEGPSDGGEGRTRGGNRRRNRSIASAWRANIPPRSTTRASARTWMTTSDRSDATAPPSYDFANGPPPMHQ</sequence>